<dbReference type="FunFam" id="2.30.42.10:FF:000031">
    <property type="entry name" value="Glutamate receptor interacting protein 1"/>
    <property type="match status" value="1"/>
</dbReference>
<dbReference type="FunFam" id="2.30.42.10:FF:000022">
    <property type="entry name" value="Glutamate receptor interacting protein 1"/>
    <property type="match status" value="1"/>
</dbReference>
<accession>A0A8U7NDH7</accession>
<dbReference type="InterPro" id="IPR036034">
    <property type="entry name" value="PDZ_sf"/>
</dbReference>
<dbReference type="InterPro" id="IPR001478">
    <property type="entry name" value="PDZ"/>
</dbReference>
<keyword evidence="5" id="KW-0472">Membrane</keyword>
<dbReference type="Proteomes" id="UP000694553">
    <property type="component" value="Unassembled WGS sequence"/>
</dbReference>
<accession>A0A8C3EAB5</accession>
<dbReference type="PANTHER" id="PTHR46227:SF3">
    <property type="entry name" value="GLUTAMATE RECEPTOR-INTERACTING PROTEIN 1"/>
    <property type="match status" value="1"/>
</dbReference>
<feature type="compositionally biased region" description="Polar residues" evidence="4">
    <location>
        <begin position="1146"/>
        <end position="1159"/>
    </location>
</feature>
<dbReference type="FunFam" id="2.30.42.10:FF:000023">
    <property type="entry name" value="Glutamate receptor interacting protein 1"/>
    <property type="match status" value="1"/>
</dbReference>
<dbReference type="CDD" id="cd06682">
    <property type="entry name" value="PDZ5_GRIP1-2-like"/>
    <property type="match status" value="1"/>
</dbReference>
<dbReference type="FunFam" id="2.30.42.10:FF:000025">
    <property type="entry name" value="Glutamate receptor interacting protein 1"/>
    <property type="match status" value="1"/>
</dbReference>
<evidence type="ECO:0000256" key="3">
    <source>
        <dbReference type="ARBA" id="ARBA00022737"/>
    </source>
</evidence>
<dbReference type="CDD" id="cd06684">
    <property type="entry name" value="PDZ3_GRIP1-2-like"/>
    <property type="match status" value="1"/>
</dbReference>
<dbReference type="CDD" id="cd06686">
    <property type="entry name" value="PDZ4_GRIP1-2-like"/>
    <property type="match status" value="1"/>
</dbReference>
<dbReference type="GO" id="GO:0098887">
    <property type="term" value="P:neurotransmitter receptor transport, endosome to postsynaptic membrane"/>
    <property type="evidence" value="ECO:0007669"/>
    <property type="project" value="TreeGrafter"/>
</dbReference>
<dbReference type="CDD" id="cd06687">
    <property type="entry name" value="PDZ1_GRIP1-2-like"/>
    <property type="match status" value="1"/>
</dbReference>
<keyword evidence="7" id="KW-1185">Reference proteome</keyword>
<evidence type="ECO:0000256" key="5">
    <source>
        <dbReference type="SAM" id="Phobius"/>
    </source>
</evidence>
<name>A0A8C3EAB5_CORMO</name>
<feature type="compositionally biased region" description="Polar residues" evidence="4">
    <location>
        <begin position="1169"/>
        <end position="1189"/>
    </location>
</feature>
<dbReference type="SMART" id="SM00228">
    <property type="entry name" value="PDZ"/>
    <property type="match status" value="7"/>
</dbReference>
<reference evidence="7" key="1">
    <citation type="submission" date="2019-10" db="EMBL/GenBank/DDBJ databases">
        <title>Corvus moneduloides (New Caledonian crow) genome, bCorMon1, primary haplotype.</title>
        <authorList>
            <person name="Rutz C."/>
            <person name="Fungtammasan C."/>
            <person name="Mountcastle J."/>
            <person name="Formenti G."/>
            <person name="Chow W."/>
            <person name="Howe K."/>
            <person name="Steele M.P."/>
            <person name="Fernandes J."/>
            <person name="Gilbert M.T.P."/>
            <person name="Fedrigo O."/>
            <person name="Jarvis E.D."/>
            <person name="Gemmell N."/>
        </authorList>
    </citation>
    <scope>NUCLEOTIDE SEQUENCE [LARGE SCALE GENOMIC DNA]</scope>
</reference>
<dbReference type="PROSITE" id="PS50106">
    <property type="entry name" value="PDZ"/>
    <property type="match status" value="7"/>
</dbReference>
<dbReference type="Pfam" id="PF00595">
    <property type="entry name" value="PDZ"/>
    <property type="match status" value="6"/>
</dbReference>
<evidence type="ECO:0000256" key="2">
    <source>
        <dbReference type="ARBA" id="ARBA00022490"/>
    </source>
</evidence>
<dbReference type="Ensembl" id="ENSCMUT00000019045.2">
    <property type="protein sequence ID" value="ENSCMUP00000017735.2"/>
    <property type="gene ID" value="ENSCMUG00000010936.2"/>
</dbReference>
<keyword evidence="2" id="KW-0963">Cytoplasm</keyword>
<reference evidence="6" key="3">
    <citation type="submission" date="2025-09" db="UniProtKB">
        <authorList>
            <consortium name="Ensembl"/>
        </authorList>
    </citation>
    <scope>IDENTIFICATION</scope>
</reference>
<feature type="transmembrane region" description="Helical" evidence="5">
    <location>
        <begin position="12"/>
        <end position="32"/>
    </location>
</feature>
<dbReference type="CDD" id="cd06685">
    <property type="entry name" value="PDZ7_GRIP1-2-like"/>
    <property type="match status" value="1"/>
</dbReference>
<evidence type="ECO:0000256" key="1">
    <source>
        <dbReference type="ARBA" id="ARBA00004496"/>
    </source>
</evidence>
<dbReference type="AlphaFoldDB" id="A0A8C3EAB5"/>
<feature type="compositionally biased region" description="Polar residues" evidence="4">
    <location>
        <begin position="927"/>
        <end position="937"/>
    </location>
</feature>
<feature type="compositionally biased region" description="Gly residues" evidence="4">
    <location>
        <begin position="914"/>
        <end position="924"/>
    </location>
</feature>
<dbReference type="FunFam" id="2.30.42.10:FF:000034">
    <property type="entry name" value="Glutamate receptor interacting protein 1"/>
    <property type="match status" value="1"/>
</dbReference>
<dbReference type="Gene3D" id="2.30.42.10">
    <property type="match status" value="7"/>
</dbReference>
<dbReference type="FunFam" id="2.30.42.10:FF:000035">
    <property type="entry name" value="Glutamate receptor interacting protein 1"/>
    <property type="match status" value="1"/>
</dbReference>
<dbReference type="SUPFAM" id="SSF50156">
    <property type="entry name" value="PDZ domain-like"/>
    <property type="match status" value="7"/>
</dbReference>
<sequence length="1189" mass="129230">MFSAVKCASSSFSLCFVLRFCLWLWLSLPYLLVLREGHWQFVHVLREDYAHALSRPAQPCACLYRDESPYTKSANQAKAPDGALSVRRQSIPEEFKGSTIVELMKKEGTTLGLTVSGGIDKDGKPRVSNLRQGGIAARSDQLDVGDYIKSVNGINLTKFRHDEIISLLKNVGERVVLEVEYELPPVSVQGSGLIFRTVEVTLHKEGNTFGFVIRGGAHDDRNKSRPVVITCVRPGGPADREGTIKPGDRLLSVDGIRLLGTTHAEAMSILKQCGQEATLLVEYDVSVMDSVATASGPLLVEVAKTPGAALGVALTTSMCCNKQVIVIDKIKSASIADRCGALHVGDHILSIDGTSMEYCTLAEATQFLANAADNVKLEILPHHQTRLALKGPEHALVSSSFSPTSMSAYSLSSLNMGTLPRSLYSTSPRGTMMRRRMKKKDFKSSLSLASSTVGLAGQVVHTETTEVVLTADPIVGFGIQLQGSVFATETLSSPPLISYIEADSPAERCGVLQIGDRIVSINGIPTEDSTFDEANQLLRDSSITNKVTLEIEFDVAESVIPSSGTFHVKLPKKHNVELGITISSPSSRKPGDPLVISDIKKGSVAHRTGTLELGDKLLAIDNIRLDNCSMEDAVQILQHCEDLVKLKIRKDEDNSDEQESSGAIIYTVELKRYGGPLGITISGTEEPFDPIIISSLTKGGLAERTGAIHIGDRILAINSSSLKGKPLSEAIHLLQMAGETVTLKIKKQTDATSPKKFSVPVGHVSELSDAEDESSAAQKSGKLSDIYSTTVPSVDSAVESWDGSGIDTSFGNQGHTYQASGYNFNTYEWRSPKQASLSPPSKPRNHPFHETGLSDDEWDRPAASTTASKNMWQQKETETLGENQENHLKQTSVERSGGESIRSVKKEGKMWKGASGGQRKGGGQLEEWNTSSFTGTHDNTEADQEENFWSQALEDLETCGQSGILRELEDKADRRLCLRNMTLLATIMSGSTMSLNHENPQARNQLGRQASFQERSSVRPHYSQATRSNTLPSDVGRKSMVLRKFKQEMKEIMSPTPVELHKVTLYKDSDGEDFGFSVSDGLLEKGVYVKNIRPAGPGDLGGLKPYDRLLQVNHVRTRDFDCCLVVPLIAESGNKLELVISRNPLASQKGSSEQHTSGSGEWGDPNAAFLQQSGRTSVSTETRDPTNTL</sequence>
<organism evidence="6 7">
    <name type="scientific">Corvus moneduloides</name>
    <name type="common">New Caledonian crow</name>
    <dbReference type="NCBI Taxonomy" id="1196302"/>
    <lineage>
        <taxon>Eukaryota</taxon>
        <taxon>Metazoa</taxon>
        <taxon>Chordata</taxon>
        <taxon>Craniata</taxon>
        <taxon>Vertebrata</taxon>
        <taxon>Euteleostomi</taxon>
        <taxon>Archelosauria</taxon>
        <taxon>Archosauria</taxon>
        <taxon>Dinosauria</taxon>
        <taxon>Saurischia</taxon>
        <taxon>Theropoda</taxon>
        <taxon>Coelurosauria</taxon>
        <taxon>Aves</taxon>
        <taxon>Neognathae</taxon>
        <taxon>Neoaves</taxon>
        <taxon>Telluraves</taxon>
        <taxon>Australaves</taxon>
        <taxon>Passeriformes</taxon>
        <taxon>Corvoidea</taxon>
        <taxon>Corvidae</taxon>
        <taxon>Corvus</taxon>
    </lineage>
</organism>
<protein>
    <submittedName>
        <fullName evidence="6">Glutamate receptor interacting protein 1</fullName>
    </submittedName>
</protein>
<dbReference type="OMA" id="NHLELVI"/>
<proteinExistence type="predicted"/>
<keyword evidence="5" id="KW-0812">Transmembrane</keyword>
<dbReference type="CDD" id="cd06683">
    <property type="entry name" value="PDZ6_GRIP1-2-like"/>
    <property type="match status" value="1"/>
</dbReference>
<reference evidence="6" key="2">
    <citation type="submission" date="2025-08" db="UniProtKB">
        <authorList>
            <consortium name="Ensembl"/>
        </authorList>
    </citation>
    <scope>IDENTIFICATION</scope>
</reference>
<evidence type="ECO:0000256" key="4">
    <source>
        <dbReference type="SAM" id="MobiDB-lite"/>
    </source>
</evidence>
<dbReference type="InterPro" id="IPR043545">
    <property type="entry name" value="GRIP1/2"/>
</dbReference>
<dbReference type="InterPro" id="IPR041489">
    <property type="entry name" value="PDZ_6"/>
</dbReference>
<keyword evidence="5" id="KW-1133">Transmembrane helix</keyword>
<evidence type="ECO:0000313" key="7">
    <source>
        <dbReference type="Proteomes" id="UP000694553"/>
    </source>
</evidence>
<dbReference type="GO" id="GO:0005737">
    <property type="term" value="C:cytoplasm"/>
    <property type="evidence" value="ECO:0007669"/>
    <property type="project" value="UniProtKB-SubCell"/>
</dbReference>
<dbReference type="Pfam" id="PF17820">
    <property type="entry name" value="PDZ_6"/>
    <property type="match status" value="1"/>
</dbReference>
<dbReference type="FunFam" id="2.30.42.10:FF:000021">
    <property type="entry name" value="Glutamate receptor interacting protein 1"/>
    <property type="match status" value="1"/>
</dbReference>
<feature type="region of interest" description="Disordered" evidence="4">
    <location>
        <begin position="1146"/>
        <end position="1189"/>
    </location>
</feature>
<gene>
    <name evidence="6" type="primary">GRIP1</name>
</gene>
<feature type="compositionally biased region" description="Polar residues" evidence="4">
    <location>
        <begin position="863"/>
        <end position="874"/>
    </location>
</feature>
<feature type="region of interest" description="Disordered" evidence="4">
    <location>
        <begin position="831"/>
        <end position="939"/>
    </location>
</feature>
<keyword evidence="3" id="KW-0677">Repeat</keyword>
<dbReference type="PANTHER" id="PTHR46227">
    <property type="entry name" value="GLUTAMATE RECEPTOR-INTERACTING PROTEIN GRIP"/>
    <property type="match status" value="1"/>
</dbReference>
<comment type="subcellular location">
    <subcellularLocation>
        <location evidence="1">Cytoplasm</location>
    </subcellularLocation>
</comment>
<dbReference type="CDD" id="cd06681">
    <property type="entry name" value="PDZ2_GRIP1-2-like"/>
    <property type="match status" value="1"/>
</dbReference>
<evidence type="ECO:0000313" key="6">
    <source>
        <dbReference type="Ensembl" id="ENSCMUP00000017735.2"/>
    </source>
</evidence>